<sequence>MSFVKSFLKKQLVAPVVLKKAVVPVLNNPAFGKYGLTPVTIRFAILPGEETLGGAVFFRSVVFHLQSHLREEFKRLQ</sequence>
<comment type="caution">
    <text evidence="1">The sequence shown here is derived from an EMBL/GenBank/DDBJ whole genome shotgun (WGS) entry which is preliminary data.</text>
</comment>
<accession>A0A645HYX0</accession>
<protein>
    <submittedName>
        <fullName evidence="1">Uncharacterized protein</fullName>
    </submittedName>
</protein>
<proteinExistence type="predicted"/>
<reference evidence="1" key="1">
    <citation type="submission" date="2019-08" db="EMBL/GenBank/DDBJ databases">
        <authorList>
            <person name="Kucharzyk K."/>
            <person name="Murdoch R.W."/>
            <person name="Higgins S."/>
            <person name="Loffler F."/>
        </authorList>
    </citation>
    <scope>NUCLEOTIDE SEQUENCE</scope>
</reference>
<organism evidence="1">
    <name type="scientific">bioreactor metagenome</name>
    <dbReference type="NCBI Taxonomy" id="1076179"/>
    <lineage>
        <taxon>unclassified sequences</taxon>
        <taxon>metagenomes</taxon>
        <taxon>ecological metagenomes</taxon>
    </lineage>
</organism>
<dbReference type="AlphaFoldDB" id="A0A645HYX0"/>
<name>A0A645HYX0_9ZZZZ</name>
<dbReference type="EMBL" id="VSSQ01102232">
    <property type="protein sequence ID" value="MPN43682.1"/>
    <property type="molecule type" value="Genomic_DNA"/>
</dbReference>
<gene>
    <name evidence="1" type="ORF">SDC9_191242</name>
</gene>
<evidence type="ECO:0000313" key="1">
    <source>
        <dbReference type="EMBL" id="MPN43682.1"/>
    </source>
</evidence>